<dbReference type="SUPFAM" id="SSF50370">
    <property type="entry name" value="Ricin B-like lectins"/>
    <property type="match status" value="1"/>
</dbReference>
<dbReference type="InterPro" id="IPR000772">
    <property type="entry name" value="Ricin_B_lectin"/>
</dbReference>
<gene>
    <name evidence="2" type="ORF">Vau01_044930</name>
</gene>
<name>A0A8J3Z5T0_9ACTN</name>
<reference evidence="2" key="1">
    <citation type="submission" date="2021-01" db="EMBL/GenBank/DDBJ databases">
        <title>Whole genome shotgun sequence of Virgisporangium aurantiacum NBRC 16421.</title>
        <authorList>
            <person name="Komaki H."/>
            <person name="Tamura T."/>
        </authorList>
    </citation>
    <scope>NUCLEOTIDE SEQUENCE</scope>
    <source>
        <strain evidence="2">NBRC 16421</strain>
    </source>
</reference>
<dbReference type="Proteomes" id="UP000612585">
    <property type="component" value="Unassembled WGS sequence"/>
</dbReference>
<feature type="domain" description="Ricin B lectin" evidence="1">
    <location>
        <begin position="30"/>
        <end position="107"/>
    </location>
</feature>
<evidence type="ECO:0000313" key="2">
    <source>
        <dbReference type="EMBL" id="GIJ56977.1"/>
    </source>
</evidence>
<dbReference type="Pfam" id="PF14200">
    <property type="entry name" value="RicinB_lectin_2"/>
    <property type="match status" value="1"/>
</dbReference>
<proteinExistence type="predicted"/>
<organism evidence="2 3">
    <name type="scientific">Virgisporangium aurantiacum</name>
    <dbReference type="NCBI Taxonomy" id="175570"/>
    <lineage>
        <taxon>Bacteria</taxon>
        <taxon>Bacillati</taxon>
        <taxon>Actinomycetota</taxon>
        <taxon>Actinomycetes</taxon>
        <taxon>Micromonosporales</taxon>
        <taxon>Micromonosporaceae</taxon>
        <taxon>Virgisporangium</taxon>
    </lineage>
</organism>
<comment type="caution">
    <text evidence="2">The sequence shown here is derived from an EMBL/GenBank/DDBJ whole genome shotgun (WGS) entry which is preliminary data.</text>
</comment>
<dbReference type="InterPro" id="IPR035992">
    <property type="entry name" value="Ricin_B-like_lectins"/>
</dbReference>
<dbReference type="AlphaFoldDB" id="A0A8J3Z5T0"/>
<keyword evidence="3" id="KW-1185">Reference proteome</keyword>
<evidence type="ECO:0000313" key="3">
    <source>
        <dbReference type="Proteomes" id="UP000612585"/>
    </source>
</evidence>
<evidence type="ECO:0000259" key="1">
    <source>
        <dbReference type="Pfam" id="PF14200"/>
    </source>
</evidence>
<accession>A0A8J3Z5T0</accession>
<dbReference type="Gene3D" id="2.80.10.50">
    <property type="match status" value="2"/>
</dbReference>
<sequence length="173" mass="19005">MLRRLLAAIVAGLAVTVPVIQEKAAAAAVTGPFEIVFAHSGKCLDVAGATPLNVQLTQYTCTGAHNTHWYLDWAADSSYFLIRNRATSQCVNISGNVYLNGRPIIQWPCNAAYNNERFRRTSAPNGYSYIESWLAPGKVVHQQGNQTHTNNAPVTLWEKSASARNTQVTFIQQ</sequence>
<protein>
    <recommendedName>
        <fullName evidence="1">Ricin B lectin domain-containing protein</fullName>
    </recommendedName>
</protein>
<dbReference type="RefSeq" id="WP_203995975.1">
    <property type="nucleotide sequence ID" value="NZ_BOPG01000027.1"/>
</dbReference>
<dbReference type="CDD" id="cd00161">
    <property type="entry name" value="beta-trefoil_Ricin-like"/>
    <property type="match status" value="1"/>
</dbReference>
<dbReference type="PROSITE" id="PS50231">
    <property type="entry name" value="RICIN_B_LECTIN"/>
    <property type="match status" value="1"/>
</dbReference>
<dbReference type="EMBL" id="BOPG01000027">
    <property type="protein sequence ID" value="GIJ56977.1"/>
    <property type="molecule type" value="Genomic_DNA"/>
</dbReference>